<evidence type="ECO:0000313" key="1">
    <source>
        <dbReference type="EMBL" id="TKV94404.1"/>
    </source>
</evidence>
<organism evidence="1 2">
    <name type="scientific">Setaria viridis</name>
    <name type="common">Green bristlegrass</name>
    <name type="synonym">Setaria italica subsp. viridis</name>
    <dbReference type="NCBI Taxonomy" id="4556"/>
    <lineage>
        <taxon>Eukaryota</taxon>
        <taxon>Viridiplantae</taxon>
        <taxon>Streptophyta</taxon>
        <taxon>Embryophyta</taxon>
        <taxon>Tracheophyta</taxon>
        <taxon>Spermatophyta</taxon>
        <taxon>Magnoliopsida</taxon>
        <taxon>Liliopsida</taxon>
        <taxon>Poales</taxon>
        <taxon>Poaceae</taxon>
        <taxon>PACMAD clade</taxon>
        <taxon>Panicoideae</taxon>
        <taxon>Panicodae</taxon>
        <taxon>Paniceae</taxon>
        <taxon>Cenchrinae</taxon>
        <taxon>Setaria</taxon>
    </lineage>
</organism>
<accession>A0A4U6T161</accession>
<gene>
    <name evidence="1" type="ORF">SEVIR_9G292500v2</name>
</gene>
<protein>
    <recommendedName>
        <fullName evidence="3">F-box associated domain-containing protein</fullName>
    </recommendedName>
</protein>
<keyword evidence="2" id="KW-1185">Reference proteome</keyword>
<evidence type="ECO:0000313" key="2">
    <source>
        <dbReference type="Proteomes" id="UP000298652"/>
    </source>
</evidence>
<dbReference type="AlphaFoldDB" id="A0A4U6T161"/>
<dbReference type="Proteomes" id="UP000298652">
    <property type="component" value="Chromosome 9"/>
</dbReference>
<dbReference type="Gramene" id="TKV94404">
    <property type="protein sequence ID" value="TKV94404"/>
    <property type="gene ID" value="SEVIR_9G292500v2"/>
</dbReference>
<name>A0A4U6T161_SETVI</name>
<dbReference type="EMBL" id="CM016560">
    <property type="protein sequence ID" value="TKV94404.1"/>
    <property type="molecule type" value="Genomic_DNA"/>
</dbReference>
<evidence type="ECO:0008006" key="3">
    <source>
        <dbReference type="Google" id="ProtNLM"/>
    </source>
</evidence>
<proteinExistence type="predicted"/>
<dbReference type="OMA" id="ENECWIV"/>
<sequence length="254" mass="28038">MTTFSSSDARWTAGTYVTGAVVCSAEHDDHTDCHSSPFRIVFVERSSDYEFDDDDLVSACVYSSETGTWGSVASIPSPSRVGPEASTLAGNSLYWQLDLYGEYTNYILELRSQRLALIELPEAVGEDYMFNNYIMPAGNGSIGFACVSESSVHFWSRSTGDREGAGGWVLLRMMDLRKLNIHQPGLAAGWHVVVDCMRFAEDSNVLFVKSGAGTFMINLTSMQLKRVPYTRGVSIYPYTSFYTPGRDIVGIDDS</sequence>
<reference evidence="1" key="1">
    <citation type="submission" date="2019-03" db="EMBL/GenBank/DDBJ databases">
        <title>WGS assembly of Setaria viridis.</title>
        <authorList>
            <person name="Huang P."/>
            <person name="Jenkins J."/>
            <person name="Grimwood J."/>
            <person name="Barry K."/>
            <person name="Healey A."/>
            <person name="Mamidi S."/>
            <person name="Sreedasyam A."/>
            <person name="Shu S."/>
            <person name="Feldman M."/>
            <person name="Wu J."/>
            <person name="Yu Y."/>
            <person name="Chen C."/>
            <person name="Johnson J."/>
            <person name="Rokhsar D."/>
            <person name="Baxter I."/>
            <person name="Schmutz J."/>
            <person name="Brutnell T."/>
            <person name="Kellogg E."/>
        </authorList>
    </citation>
    <scope>NUCLEOTIDE SEQUENCE [LARGE SCALE GENOMIC DNA]</scope>
</reference>
<dbReference type="PANTHER" id="PTHR33186">
    <property type="entry name" value="OS10G0136150 PROTEIN-RELATED"/>
    <property type="match status" value="1"/>
</dbReference>